<organism evidence="2">
    <name type="scientific">hydrothermal vent metagenome</name>
    <dbReference type="NCBI Taxonomy" id="652676"/>
    <lineage>
        <taxon>unclassified sequences</taxon>
        <taxon>metagenomes</taxon>
        <taxon>ecological metagenomes</taxon>
    </lineage>
</organism>
<dbReference type="Gene3D" id="3.30.420.10">
    <property type="entry name" value="Ribonuclease H-like superfamily/Ribonuclease H"/>
    <property type="match status" value="1"/>
</dbReference>
<dbReference type="GO" id="GO:0003676">
    <property type="term" value="F:nucleic acid binding"/>
    <property type="evidence" value="ECO:0007669"/>
    <property type="project" value="InterPro"/>
</dbReference>
<protein>
    <submittedName>
        <fullName evidence="2">Ribonuclease HI</fullName>
        <ecNumber evidence="2">3.1.26.4</ecNumber>
    </submittedName>
</protein>
<dbReference type="InterPro" id="IPR002156">
    <property type="entry name" value="RNaseH_domain"/>
</dbReference>
<dbReference type="Pfam" id="PF13456">
    <property type="entry name" value="RVT_3"/>
    <property type="match status" value="1"/>
</dbReference>
<keyword evidence="2" id="KW-0378">Hydrolase</keyword>
<dbReference type="InterPro" id="IPR036397">
    <property type="entry name" value="RNaseH_sf"/>
</dbReference>
<dbReference type="SUPFAM" id="SSF53098">
    <property type="entry name" value="Ribonuclease H-like"/>
    <property type="match status" value="1"/>
</dbReference>
<dbReference type="InterPro" id="IPR012337">
    <property type="entry name" value="RNaseH-like_sf"/>
</dbReference>
<sequence>MKTEKPVREAVVFSDGASSGNPGPAGIGVVVIIGDKKIVLSEPIGNATNNVAEYSALIRGLETALKQRADAVNIRLDSELIVRQLNGVYRVKNEGLVPLYRKVCALLENFRSYNITHIPRTENSEADSLAKKAVQRVNR</sequence>
<dbReference type="AlphaFoldDB" id="A0A3B1D7D1"/>
<dbReference type="PROSITE" id="PS50879">
    <property type="entry name" value="RNASE_H_1"/>
    <property type="match status" value="1"/>
</dbReference>
<evidence type="ECO:0000259" key="1">
    <source>
        <dbReference type="PROSITE" id="PS50879"/>
    </source>
</evidence>
<dbReference type="PANTHER" id="PTHR48475:SF1">
    <property type="entry name" value="RNASE H TYPE-1 DOMAIN-CONTAINING PROTEIN"/>
    <property type="match status" value="1"/>
</dbReference>
<gene>
    <name evidence="2" type="ORF">MNBD_NITROSPIRAE02-1390</name>
</gene>
<dbReference type="EMBL" id="UOGH01000054">
    <property type="protein sequence ID" value="VAX27645.1"/>
    <property type="molecule type" value="Genomic_DNA"/>
</dbReference>
<dbReference type="PANTHER" id="PTHR48475">
    <property type="entry name" value="RIBONUCLEASE H"/>
    <property type="match status" value="1"/>
</dbReference>
<evidence type="ECO:0000313" key="2">
    <source>
        <dbReference type="EMBL" id="VAX27645.1"/>
    </source>
</evidence>
<feature type="domain" description="RNase H type-1" evidence="1">
    <location>
        <begin position="6"/>
        <end position="135"/>
    </location>
</feature>
<dbReference type="EC" id="3.1.26.4" evidence="2"/>
<dbReference type="CDD" id="cd09279">
    <property type="entry name" value="RNase_HI_like"/>
    <property type="match status" value="1"/>
</dbReference>
<accession>A0A3B1D7D1</accession>
<name>A0A3B1D7D1_9ZZZZ</name>
<proteinExistence type="predicted"/>
<dbReference type="GO" id="GO:0004523">
    <property type="term" value="F:RNA-DNA hybrid ribonuclease activity"/>
    <property type="evidence" value="ECO:0007669"/>
    <property type="project" value="UniProtKB-EC"/>
</dbReference>
<reference evidence="2" key="1">
    <citation type="submission" date="2018-06" db="EMBL/GenBank/DDBJ databases">
        <authorList>
            <person name="Zhirakovskaya E."/>
        </authorList>
    </citation>
    <scope>NUCLEOTIDE SEQUENCE</scope>
</reference>